<evidence type="ECO:0000256" key="2">
    <source>
        <dbReference type="ARBA" id="ARBA00012477"/>
    </source>
</evidence>
<dbReference type="InterPro" id="IPR036866">
    <property type="entry name" value="RibonucZ/Hydroxyglut_hydro"/>
</dbReference>
<feature type="binding site" evidence="10">
    <location>
        <position position="265"/>
    </location>
    <ligand>
        <name>Zn(2+)</name>
        <dbReference type="ChEBI" id="CHEBI:29105"/>
        <label>2</label>
        <note>catalytic</note>
    </ligand>
</feature>
<feature type="binding site" evidence="10">
    <location>
        <position position="207"/>
    </location>
    <ligand>
        <name>Zn(2+)</name>
        <dbReference type="ChEBI" id="CHEBI:29105"/>
        <label>2</label>
        <note>catalytic</note>
    </ligand>
</feature>
<dbReference type="AlphaFoldDB" id="A0A377FSX9"/>
<evidence type="ECO:0000313" key="11">
    <source>
        <dbReference type="EMBL" id="STO07919.1"/>
    </source>
</evidence>
<keyword evidence="8 10" id="KW-0862">Zinc</keyword>
<feature type="binding site" evidence="10">
    <location>
        <position position="137"/>
    </location>
    <ligand>
        <name>Zn(2+)</name>
        <dbReference type="ChEBI" id="CHEBI:29105"/>
        <label>1</label>
        <note>catalytic</note>
    </ligand>
</feature>
<dbReference type="PANTHER" id="PTHR46018:SF2">
    <property type="entry name" value="ZINC PHOSPHODIESTERASE ELAC PROTEIN 1"/>
    <property type="match status" value="1"/>
</dbReference>
<dbReference type="Gene3D" id="3.60.15.10">
    <property type="entry name" value="Ribonuclease Z/Hydroxyacylglutathione hydrolase-like"/>
    <property type="match status" value="1"/>
</dbReference>
<name>A0A377FSX9_9BACL</name>
<dbReference type="GO" id="GO:0042802">
    <property type="term" value="F:identical protein binding"/>
    <property type="evidence" value="ECO:0007669"/>
    <property type="project" value="UniProtKB-ARBA"/>
</dbReference>
<feature type="binding site" evidence="10">
    <location>
        <position position="65"/>
    </location>
    <ligand>
        <name>Zn(2+)</name>
        <dbReference type="ChEBI" id="CHEBI:29105"/>
        <label>2</label>
        <note>catalytic</note>
    </ligand>
</feature>
<evidence type="ECO:0000256" key="10">
    <source>
        <dbReference type="HAMAP-Rule" id="MF_01818"/>
    </source>
</evidence>
<comment type="catalytic activity">
    <reaction evidence="10">
        <text>Endonucleolytic cleavage of RNA, removing extra 3' nucleotides from tRNA precursor, generating 3' termini of tRNAs. A 3'-hydroxy group is left at the tRNA terminus and a 5'-phosphoryl group is left at the trailer molecule.</text>
        <dbReference type="EC" id="3.1.26.11"/>
    </reaction>
</comment>
<dbReference type="CDD" id="cd07717">
    <property type="entry name" value="RNaseZ_ZiPD-like_MBL-fold"/>
    <property type="match status" value="1"/>
</dbReference>
<dbReference type="NCBIfam" id="NF000801">
    <property type="entry name" value="PRK00055.1-3"/>
    <property type="match status" value="1"/>
</dbReference>
<feature type="binding site" evidence="10">
    <location>
        <position position="60"/>
    </location>
    <ligand>
        <name>Zn(2+)</name>
        <dbReference type="ChEBI" id="CHEBI:29105"/>
        <label>1</label>
        <note>catalytic</note>
    </ligand>
</feature>
<dbReference type="HAMAP" id="MF_01818">
    <property type="entry name" value="RNase_Z_BN"/>
    <property type="match status" value="1"/>
</dbReference>
<dbReference type="GO" id="GO:0042781">
    <property type="term" value="F:3'-tRNA processing endoribonuclease activity"/>
    <property type="evidence" value="ECO:0007669"/>
    <property type="project" value="UniProtKB-UniRule"/>
</dbReference>
<feature type="binding site" evidence="10">
    <location>
        <position position="64"/>
    </location>
    <ligand>
        <name>Zn(2+)</name>
        <dbReference type="ChEBI" id="CHEBI:29105"/>
        <label>2</label>
        <note>catalytic</note>
    </ligand>
</feature>
<keyword evidence="5 10" id="KW-0479">Metal-binding</keyword>
<feature type="binding site" evidence="10">
    <location>
        <position position="62"/>
    </location>
    <ligand>
        <name>Zn(2+)</name>
        <dbReference type="ChEBI" id="CHEBI:29105"/>
        <label>1</label>
        <note>catalytic</note>
    </ligand>
</feature>
<comment type="subunit">
    <text evidence="1 10">Homodimer.</text>
</comment>
<feature type="active site" description="Proton acceptor" evidence="10">
    <location>
        <position position="64"/>
    </location>
</feature>
<evidence type="ECO:0000256" key="4">
    <source>
        <dbReference type="ARBA" id="ARBA00022722"/>
    </source>
</evidence>
<evidence type="ECO:0000256" key="5">
    <source>
        <dbReference type="ARBA" id="ARBA00022723"/>
    </source>
</evidence>
<keyword evidence="4 10" id="KW-0540">Nuclease</keyword>
<keyword evidence="3 10" id="KW-0819">tRNA processing</keyword>
<reference evidence="11 12" key="1">
    <citation type="submission" date="2018-06" db="EMBL/GenBank/DDBJ databases">
        <authorList>
            <consortium name="Pathogen Informatics"/>
            <person name="Doyle S."/>
        </authorList>
    </citation>
    <scope>NUCLEOTIDE SEQUENCE [LARGE SCALE GENOMIC DNA]</scope>
    <source>
        <strain evidence="11 12">NCTC13163</strain>
    </source>
</reference>
<feature type="binding site" evidence="10">
    <location>
        <position position="207"/>
    </location>
    <ligand>
        <name>Zn(2+)</name>
        <dbReference type="ChEBI" id="CHEBI:29105"/>
        <label>1</label>
        <note>catalytic</note>
    </ligand>
</feature>
<evidence type="ECO:0000256" key="3">
    <source>
        <dbReference type="ARBA" id="ARBA00022694"/>
    </source>
</evidence>
<dbReference type="RefSeq" id="WP_029334819.1">
    <property type="nucleotide sequence ID" value="NZ_UGGP01000001.1"/>
</dbReference>
<dbReference type="NCBIfam" id="TIGR02651">
    <property type="entry name" value="RNase_Z"/>
    <property type="match status" value="1"/>
</dbReference>
<evidence type="ECO:0000256" key="9">
    <source>
        <dbReference type="ARBA" id="ARBA00057812"/>
    </source>
</evidence>
<evidence type="ECO:0000256" key="6">
    <source>
        <dbReference type="ARBA" id="ARBA00022759"/>
    </source>
</evidence>
<evidence type="ECO:0000256" key="7">
    <source>
        <dbReference type="ARBA" id="ARBA00022801"/>
    </source>
</evidence>
<dbReference type="PANTHER" id="PTHR46018">
    <property type="entry name" value="ZINC PHOSPHODIESTERASE ELAC PROTEIN 1"/>
    <property type="match status" value="1"/>
</dbReference>
<dbReference type="OrthoDB" id="9800940at2"/>
<comment type="cofactor">
    <cofactor evidence="10">
        <name>Zn(2+)</name>
        <dbReference type="ChEBI" id="CHEBI:29105"/>
    </cofactor>
    <text evidence="10">Binds 2 Zn(2+) ions.</text>
</comment>
<dbReference type="Proteomes" id="UP000254060">
    <property type="component" value="Unassembled WGS sequence"/>
</dbReference>
<dbReference type="InterPro" id="IPR013471">
    <property type="entry name" value="RNase_Z/BN"/>
</dbReference>
<dbReference type="STRING" id="1397694.GCA_000702585_01784"/>
<gene>
    <name evidence="10 11" type="primary">rnz</name>
    <name evidence="11" type="ORF">NCTC13163_01280</name>
</gene>
<evidence type="ECO:0000256" key="8">
    <source>
        <dbReference type="ARBA" id="ARBA00022833"/>
    </source>
</evidence>
<dbReference type="EC" id="3.1.26.11" evidence="2 10"/>
<comment type="similarity">
    <text evidence="10">Belongs to the RNase Z family.</text>
</comment>
<proteinExistence type="inferred from homology"/>
<sequence length="301" mass="32939">MKLHFLGTGSGMPSKQRNVSGLALTLPKQTWLIDCGEATQHQMLHTSLKPRKVSAVWVTHLHGDHVFGLPGFLSTRSALAGTEPLTLYGPKGIKQWLDVTLKVTGSYLGYPLTIIEYKDGDEFLQDGHRVTVKKLEHRFPSYGFRIEAPIRPGTLLVDKVRALGIPNGPIYGQIKQVETFEFEGKTYNAKEYVTEPVRGAVVAVLGDTVPCANAELLARDADVLVHEATFMGAESKLARQYGHSTTIEAASLAVAARVGQLIVTHISARYQGRESEFAAEVEAAFPNSQVAVDFYEFTVGD</sequence>
<accession>A0A377FSX9</accession>
<keyword evidence="6 10" id="KW-0255">Endonuclease</keyword>
<dbReference type="FunFam" id="3.60.15.10:FF:000002">
    <property type="entry name" value="Ribonuclease Z"/>
    <property type="match status" value="1"/>
</dbReference>
<evidence type="ECO:0000256" key="1">
    <source>
        <dbReference type="ARBA" id="ARBA00011738"/>
    </source>
</evidence>
<dbReference type="GO" id="GO:0008270">
    <property type="term" value="F:zinc ion binding"/>
    <property type="evidence" value="ECO:0007669"/>
    <property type="project" value="UniProtKB-UniRule"/>
</dbReference>
<dbReference type="EMBL" id="UGGP01000001">
    <property type="protein sequence ID" value="STO07919.1"/>
    <property type="molecule type" value="Genomic_DNA"/>
</dbReference>
<evidence type="ECO:0000313" key="12">
    <source>
        <dbReference type="Proteomes" id="UP000254060"/>
    </source>
</evidence>
<comment type="function">
    <text evidence="9 10">Zinc phosphodiesterase, which displays some tRNA 3'-processing endonuclease activity. Probably involved in tRNA maturation, by removing a 3'-trailer from precursor tRNA.</text>
</comment>
<dbReference type="SUPFAM" id="SSF56281">
    <property type="entry name" value="Metallo-hydrolase/oxidoreductase"/>
    <property type="match status" value="1"/>
</dbReference>
<protein>
    <recommendedName>
        <fullName evidence="2 10">Ribonuclease Z</fullName>
        <shortName evidence="10">RNase Z</shortName>
        <ecNumber evidence="2 10">3.1.26.11</ecNumber>
    </recommendedName>
    <alternativeName>
        <fullName evidence="10">tRNA 3 endonuclease</fullName>
    </alternativeName>
    <alternativeName>
        <fullName evidence="10">tRNase Z</fullName>
    </alternativeName>
</protein>
<organism evidence="11 12">
    <name type="scientific">Exiguobacterium aurantiacum</name>
    <dbReference type="NCBI Taxonomy" id="33987"/>
    <lineage>
        <taxon>Bacteria</taxon>
        <taxon>Bacillati</taxon>
        <taxon>Bacillota</taxon>
        <taxon>Bacilli</taxon>
        <taxon>Bacillales</taxon>
        <taxon>Bacillales Family XII. Incertae Sedis</taxon>
        <taxon>Exiguobacterium</taxon>
    </lineage>
</organism>
<keyword evidence="7 10" id="KW-0378">Hydrolase</keyword>
<dbReference type="Pfam" id="PF23023">
    <property type="entry name" value="Anti-Pycsar_Apyc1"/>
    <property type="match status" value="1"/>
</dbReference>